<organism evidence="22 23">
    <name type="scientific">Patiria miniata</name>
    <name type="common">Bat star</name>
    <name type="synonym">Asterina miniata</name>
    <dbReference type="NCBI Taxonomy" id="46514"/>
    <lineage>
        <taxon>Eukaryota</taxon>
        <taxon>Metazoa</taxon>
        <taxon>Echinodermata</taxon>
        <taxon>Eleutherozoa</taxon>
        <taxon>Asterozoa</taxon>
        <taxon>Asteroidea</taxon>
        <taxon>Valvatacea</taxon>
        <taxon>Valvatida</taxon>
        <taxon>Asterinidae</taxon>
        <taxon>Patiria</taxon>
    </lineage>
</organism>
<keyword evidence="13" id="KW-0413">Isomerase</keyword>
<evidence type="ECO:0000256" key="12">
    <source>
        <dbReference type="ARBA" id="ARBA00023125"/>
    </source>
</evidence>
<dbReference type="SMART" id="SM00490">
    <property type="entry name" value="HELICc"/>
    <property type="match status" value="1"/>
</dbReference>
<evidence type="ECO:0000256" key="10">
    <source>
        <dbReference type="ARBA" id="ARBA00022833"/>
    </source>
</evidence>
<dbReference type="CDD" id="cd18015">
    <property type="entry name" value="DEXHc_RecQ1"/>
    <property type="match status" value="1"/>
</dbReference>
<keyword evidence="8 17" id="KW-0378">Hydrolase</keyword>
<keyword evidence="6" id="KW-0479">Metal-binding</keyword>
<dbReference type="Pfam" id="PF00271">
    <property type="entry name" value="Helicase_C"/>
    <property type="match status" value="1"/>
</dbReference>
<dbReference type="FunFam" id="3.40.50.300:FF:000596">
    <property type="entry name" value="ATP-dependent DNA helicase"/>
    <property type="match status" value="1"/>
</dbReference>
<dbReference type="GO" id="GO:0005524">
    <property type="term" value="F:ATP binding"/>
    <property type="evidence" value="ECO:0007669"/>
    <property type="project" value="UniProtKB-KW"/>
</dbReference>
<sequence>MASSSKSSSIQDAQGQLQEVLGNLGELESELDHVRSRIDALVQRQDSLLSEKQELKTKADQLQTLCQRLQTERGDFQKSDFSWSSELHRLKTSVFGIKSLRAMQEQVMNTTLSGRDCLLVMPTGAGKSLCYQLPALLSDGITLVVSPLVSLMEDQTLALEQLSIPAALLNASTPPDKLKATNAAMLDPKASLRLLYVTPEKIAKSKRFMAQLQKCYIKGRLARIAIDEVHCCSQWGHDFRPDYKMLGVLKRQFPEVPVLGLTATATAGVLEDVKSLLNLHACVILRSSYNRANLFYQVRAKPSSEALFTELLVQLLNGRYKGQSGIIYCLSKKNTEQVALALQTSNIRAEPYHADLDAGVRSAVHGRWKSGRTQVVVATIAFGMGIDKPDVRFVIHHTLSKSLENYYQESGRAGRDDKPADCILFFQSPDMFRQSAMVMVEQTGLQKLYAMVAYCIDKHRCRRRIQAEHFDERWDASKQKCNAKCDNCKYKEQVHDLKLNDYYASMLDILQTVAKKKERVTALKLVDKWLAKKPTHRLEGAKPSPLTRVDCVSILCYLLLEGYLKEDFHFTPYATISYILPGPKASSSLTQPIVFKFRSSGSELSKAGDAPPEKFAVKTPSSGSKNKNLAGGSSCSSPTTSSGRPTSKEAKKQREGVPDTKRKSGNMSGSRDTPNKKPKV</sequence>
<dbReference type="InterPro" id="IPR004589">
    <property type="entry name" value="DNA_helicase_ATP-dep_RecQ"/>
</dbReference>
<evidence type="ECO:0000256" key="17">
    <source>
        <dbReference type="RuleBase" id="RU364117"/>
    </source>
</evidence>
<keyword evidence="12" id="KW-0238">DNA-binding</keyword>
<dbReference type="GO" id="GO:0003677">
    <property type="term" value="F:DNA binding"/>
    <property type="evidence" value="ECO:0007669"/>
    <property type="project" value="UniProtKB-KW"/>
</dbReference>
<dbReference type="GeneID" id="119721097"/>
<keyword evidence="23" id="KW-1185">Reference proteome</keyword>
<evidence type="ECO:0000259" key="21">
    <source>
        <dbReference type="PROSITE" id="PS51194"/>
    </source>
</evidence>
<dbReference type="PROSITE" id="PS51192">
    <property type="entry name" value="HELICASE_ATP_BIND_1"/>
    <property type="match status" value="1"/>
</dbReference>
<dbReference type="GO" id="GO:0005737">
    <property type="term" value="C:cytoplasm"/>
    <property type="evidence" value="ECO:0007669"/>
    <property type="project" value="TreeGrafter"/>
</dbReference>
<evidence type="ECO:0000256" key="6">
    <source>
        <dbReference type="ARBA" id="ARBA00022723"/>
    </source>
</evidence>
<dbReference type="InterPro" id="IPR032284">
    <property type="entry name" value="RecQ_Zn-bd"/>
</dbReference>
<evidence type="ECO:0000256" key="15">
    <source>
        <dbReference type="ARBA" id="ARBA00034617"/>
    </source>
</evidence>
<dbReference type="Pfam" id="PF16124">
    <property type="entry name" value="RecQ_Zn_bind"/>
    <property type="match status" value="1"/>
</dbReference>
<comment type="catalytic activity">
    <reaction evidence="15 17">
        <text>Couples ATP hydrolysis with the unwinding of duplex DNA by translocating in the 3'-5' direction.</text>
        <dbReference type="EC" id="5.6.2.4"/>
    </reaction>
</comment>
<dbReference type="PANTHER" id="PTHR13710:SF105">
    <property type="entry name" value="ATP-DEPENDENT DNA HELICASE Q1"/>
    <property type="match status" value="1"/>
</dbReference>
<protein>
    <recommendedName>
        <fullName evidence="17">ATP-dependent DNA helicase</fullName>
        <ecNumber evidence="17">5.6.2.4</ecNumber>
    </recommendedName>
</protein>
<dbReference type="InterPro" id="IPR011545">
    <property type="entry name" value="DEAD/DEAH_box_helicase_dom"/>
</dbReference>
<dbReference type="InterPro" id="IPR036388">
    <property type="entry name" value="WH-like_DNA-bd_sf"/>
</dbReference>
<dbReference type="EC" id="5.6.2.4" evidence="17"/>
<dbReference type="OrthoDB" id="10261556at2759"/>
<dbReference type="SUPFAM" id="SSF52540">
    <property type="entry name" value="P-loop containing nucleoside triphosphate hydrolases"/>
    <property type="match status" value="1"/>
</dbReference>
<feature type="region of interest" description="Disordered" evidence="19">
    <location>
        <begin position="604"/>
        <end position="680"/>
    </location>
</feature>
<keyword evidence="14 17" id="KW-0539">Nucleus</keyword>
<dbReference type="NCBIfam" id="TIGR00614">
    <property type="entry name" value="recQ_fam"/>
    <property type="match status" value="1"/>
</dbReference>
<dbReference type="SMART" id="SM00487">
    <property type="entry name" value="DEXDc"/>
    <property type="match status" value="1"/>
</dbReference>
<accession>A0A913Z516</accession>
<dbReference type="GO" id="GO:0016787">
    <property type="term" value="F:hydrolase activity"/>
    <property type="evidence" value="ECO:0007669"/>
    <property type="project" value="UniProtKB-KW"/>
</dbReference>
<comment type="similarity">
    <text evidence="5 17">Belongs to the helicase family. RecQ subfamily.</text>
</comment>
<evidence type="ECO:0000259" key="20">
    <source>
        <dbReference type="PROSITE" id="PS51192"/>
    </source>
</evidence>
<dbReference type="Pfam" id="PF00270">
    <property type="entry name" value="DEAD"/>
    <property type="match status" value="1"/>
</dbReference>
<comment type="cofactor">
    <cofactor evidence="2">
        <name>Mg(2+)</name>
        <dbReference type="ChEBI" id="CHEBI:18420"/>
    </cofactor>
</comment>
<evidence type="ECO:0000256" key="14">
    <source>
        <dbReference type="ARBA" id="ARBA00023242"/>
    </source>
</evidence>
<evidence type="ECO:0000256" key="13">
    <source>
        <dbReference type="ARBA" id="ARBA00023235"/>
    </source>
</evidence>
<dbReference type="Gene3D" id="3.40.50.300">
    <property type="entry name" value="P-loop containing nucleotide triphosphate hydrolases"/>
    <property type="match status" value="2"/>
</dbReference>
<dbReference type="RefSeq" id="XP_038046923.1">
    <property type="nucleotide sequence ID" value="XM_038190995.1"/>
</dbReference>
<dbReference type="GO" id="GO:0005634">
    <property type="term" value="C:nucleus"/>
    <property type="evidence" value="ECO:0007669"/>
    <property type="project" value="UniProtKB-SubCell"/>
</dbReference>
<dbReference type="EnsemblMetazoa" id="XM_038190995.1">
    <property type="protein sequence ID" value="XP_038046923.1"/>
    <property type="gene ID" value="LOC119721097"/>
</dbReference>
<dbReference type="GO" id="GO:0043138">
    <property type="term" value="F:3'-5' DNA helicase activity"/>
    <property type="evidence" value="ECO:0007669"/>
    <property type="project" value="UniProtKB-EC"/>
</dbReference>
<dbReference type="CTD" id="5965"/>
<dbReference type="GO" id="GO:0000724">
    <property type="term" value="P:double-strand break repair via homologous recombination"/>
    <property type="evidence" value="ECO:0007669"/>
    <property type="project" value="TreeGrafter"/>
</dbReference>
<evidence type="ECO:0000256" key="2">
    <source>
        <dbReference type="ARBA" id="ARBA00001946"/>
    </source>
</evidence>
<feature type="domain" description="Helicase ATP-binding" evidence="20">
    <location>
        <begin position="108"/>
        <end position="283"/>
    </location>
</feature>
<evidence type="ECO:0000256" key="16">
    <source>
        <dbReference type="ARBA" id="ARBA00048778"/>
    </source>
</evidence>
<keyword evidence="10" id="KW-0862">Zinc</keyword>
<dbReference type="FunFam" id="3.40.50.300:FF:000752">
    <property type="entry name" value="ATP-dependent DNA helicase"/>
    <property type="match status" value="1"/>
</dbReference>
<keyword evidence="18" id="KW-0175">Coiled coil</keyword>
<dbReference type="GO" id="GO:0009378">
    <property type="term" value="F:four-way junction helicase activity"/>
    <property type="evidence" value="ECO:0007669"/>
    <property type="project" value="TreeGrafter"/>
</dbReference>
<dbReference type="PANTHER" id="PTHR13710">
    <property type="entry name" value="DNA HELICASE RECQ FAMILY MEMBER"/>
    <property type="match status" value="1"/>
</dbReference>
<dbReference type="GO" id="GO:0046872">
    <property type="term" value="F:metal ion binding"/>
    <property type="evidence" value="ECO:0007669"/>
    <property type="project" value="UniProtKB-KW"/>
</dbReference>
<feature type="coiled-coil region" evidence="18">
    <location>
        <begin position="10"/>
        <end position="72"/>
    </location>
</feature>
<comment type="subcellular location">
    <subcellularLocation>
        <location evidence="4 17">Nucleus</location>
    </subcellularLocation>
</comment>
<keyword evidence="11 17" id="KW-0067">ATP-binding</keyword>
<evidence type="ECO:0000313" key="23">
    <source>
        <dbReference type="Proteomes" id="UP000887568"/>
    </source>
</evidence>
<feature type="domain" description="Helicase C-terminal" evidence="21">
    <location>
        <begin position="307"/>
        <end position="456"/>
    </location>
</feature>
<dbReference type="Gene3D" id="1.10.10.10">
    <property type="entry name" value="Winged helix-like DNA-binding domain superfamily/Winged helix DNA-binding domain"/>
    <property type="match status" value="1"/>
</dbReference>
<evidence type="ECO:0000256" key="3">
    <source>
        <dbReference type="ARBA" id="ARBA00001947"/>
    </source>
</evidence>
<keyword evidence="9 17" id="KW-0347">Helicase</keyword>
<dbReference type="InterPro" id="IPR027417">
    <property type="entry name" value="P-loop_NTPase"/>
</dbReference>
<feature type="compositionally biased region" description="Low complexity" evidence="19">
    <location>
        <begin position="631"/>
        <end position="645"/>
    </location>
</feature>
<evidence type="ECO:0000256" key="8">
    <source>
        <dbReference type="ARBA" id="ARBA00022801"/>
    </source>
</evidence>
<dbReference type="CDD" id="cd18794">
    <property type="entry name" value="SF2_C_RecQ"/>
    <property type="match status" value="1"/>
</dbReference>
<comment type="catalytic activity">
    <reaction evidence="16">
        <text>ATP + H2O = ADP + phosphate + H(+)</text>
        <dbReference type="Rhea" id="RHEA:13065"/>
        <dbReference type="ChEBI" id="CHEBI:15377"/>
        <dbReference type="ChEBI" id="CHEBI:15378"/>
        <dbReference type="ChEBI" id="CHEBI:30616"/>
        <dbReference type="ChEBI" id="CHEBI:43474"/>
        <dbReference type="ChEBI" id="CHEBI:456216"/>
    </reaction>
    <physiologicalReaction direction="left-to-right" evidence="16">
        <dbReference type="Rhea" id="RHEA:13066"/>
    </physiologicalReaction>
</comment>
<evidence type="ECO:0000256" key="7">
    <source>
        <dbReference type="ARBA" id="ARBA00022741"/>
    </source>
</evidence>
<comment type="cofactor">
    <cofactor evidence="3">
        <name>Zn(2+)</name>
        <dbReference type="ChEBI" id="CHEBI:29105"/>
    </cofactor>
</comment>
<evidence type="ECO:0000256" key="18">
    <source>
        <dbReference type="SAM" id="Coils"/>
    </source>
</evidence>
<reference evidence="22" key="1">
    <citation type="submission" date="2022-11" db="UniProtKB">
        <authorList>
            <consortium name="EnsemblMetazoa"/>
        </authorList>
    </citation>
    <scope>IDENTIFICATION</scope>
</reference>
<dbReference type="OMA" id="FKLSTMV"/>
<comment type="cofactor">
    <cofactor evidence="1">
        <name>Mn(2+)</name>
        <dbReference type="ChEBI" id="CHEBI:29035"/>
    </cofactor>
</comment>
<dbReference type="InterPro" id="IPR014001">
    <property type="entry name" value="Helicase_ATP-bd"/>
</dbReference>
<evidence type="ECO:0000256" key="9">
    <source>
        <dbReference type="ARBA" id="ARBA00022806"/>
    </source>
</evidence>
<dbReference type="AlphaFoldDB" id="A0A913Z516"/>
<evidence type="ECO:0000256" key="11">
    <source>
        <dbReference type="ARBA" id="ARBA00022840"/>
    </source>
</evidence>
<evidence type="ECO:0000256" key="5">
    <source>
        <dbReference type="ARBA" id="ARBA00005446"/>
    </source>
</evidence>
<evidence type="ECO:0000256" key="4">
    <source>
        <dbReference type="ARBA" id="ARBA00004123"/>
    </source>
</evidence>
<name>A0A913Z516_PATMI</name>
<evidence type="ECO:0000256" key="1">
    <source>
        <dbReference type="ARBA" id="ARBA00001936"/>
    </source>
</evidence>
<dbReference type="GO" id="GO:0005694">
    <property type="term" value="C:chromosome"/>
    <property type="evidence" value="ECO:0007669"/>
    <property type="project" value="TreeGrafter"/>
</dbReference>
<dbReference type="PROSITE" id="PS51194">
    <property type="entry name" value="HELICASE_CTER"/>
    <property type="match status" value="1"/>
</dbReference>
<keyword evidence="7 17" id="KW-0547">Nucleotide-binding</keyword>
<dbReference type="Proteomes" id="UP000887568">
    <property type="component" value="Unplaced"/>
</dbReference>
<dbReference type="InterPro" id="IPR001650">
    <property type="entry name" value="Helicase_C-like"/>
</dbReference>
<evidence type="ECO:0000313" key="22">
    <source>
        <dbReference type="EnsemblMetazoa" id="XP_038046923.1"/>
    </source>
</evidence>
<proteinExistence type="inferred from homology"/>
<feature type="compositionally biased region" description="Basic and acidic residues" evidence="19">
    <location>
        <begin position="646"/>
        <end position="662"/>
    </location>
</feature>
<evidence type="ECO:0000256" key="19">
    <source>
        <dbReference type="SAM" id="MobiDB-lite"/>
    </source>
</evidence>